<keyword evidence="3" id="KW-1185">Reference proteome</keyword>
<name>A0AA36M1H8_CYLNA</name>
<feature type="domain" description="SCP" evidence="1">
    <location>
        <begin position="26"/>
        <end position="166"/>
    </location>
</feature>
<dbReference type="EMBL" id="CATQJL010000112">
    <property type="protein sequence ID" value="CAJ0595593.1"/>
    <property type="molecule type" value="Genomic_DNA"/>
</dbReference>
<evidence type="ECO:0000313" key="2">
    <source>
        <dbReference type="EMBL" id="CAJ0595593.1"/>
    </source>
</evidence>
<accession>A0AA36M1H8</accession>
<dbReference type="Gene3D" id="3.40.33.10">
    <property type="entry name" value="CAP"/>
    <property type="match status" value="1"/>
</dbReference>
<dbReference type="Proteomes" id="UP001176961">
    <property type="component" value="Unassembled WGS sequence"/>
</dbReference>
<gene>
    <name evidence="2" type="ORF">CYNAS_LOCUS7576</name>
</gene>
<organism evidence="2 3">
    <name type="scientific">Cylicocyclus nassatus</name>
    <name type="common">Nematode worm</name>
    <dbReference type="NCBI Taxonomy" id="53992"/>
    <lineage>
        <taxon>Eukaryota</taxon>
        <taxon>Metazoa</taxon>
        <taxon>Ecdysozoa</taxon>
        <taxon>Nematoda</taxon>
        <taxon>Chromadorea</taxon>
        <taxon>Rhabditida</taxon>
        <taxon>Rhabditina</taxon>
        <taxon>Rhabditomorpha</taxon>
        <taxon>Strongyloidea</taxon>
        <taxon>Strongylidae</taxon>
        <taxon>Cylicocyclus</taxon>
    </lineage>
</organism>
<dbReference type="InterPro" id="IPR035940">
    <property type="entry name" value="CAP_sf"/>
</dbReference>
<evidence type="ECO:0000313" key="3">
    <source>
        <dbReference type="Proteomes" id="UP001176961"/>
    </source>
</evidence>
<dbReference type="CDD" id="cd05380">
    <property type="entry name" value="CAP_euk"/>
    <property type="match status" value="1"/>
</dbReference>
<proteinExistence type="predicted"/>
<comment type="caution">
    <text evidence="2">The sequence shown here is derived from an EMBL/GenBank/DDBJ whole genome shotgun (WGS) entry which is preliminary data.</text>
</comment>
<dbReference type="Pfam" id="PF00188">
    <property type="entry name" value="CAP"/>
    <property type="match status" value="1"/>
</dbReference>
<evidence type="ECO:0000259" key="1">
    <source>
        <dbReference type="Pfam" id="PF00188"/>
    </source>
</evidence>
<reference evidence="2" key="1">
    <citation type="submission" date="2023-07" db="EMBL/GenBank/DDBJ databases">
        <authorList>
            <consortium name="CYATHOMIX"/>
        </authorList>
    </citation>
    <scope>NUCLEOTIDE SEQUENCE</scope>
    <source>
        <strain evidence="2">N/A</strain>
    </source>
</reference>
<dbReference type="InterPro" id="IPR014044">
    <property type="entry name" value="CAP_dom"/>
</dbReference>
<protein>
    <recommendedName>
        <fullName evidence="1">SCP domain-containing protein</fullName>
    </recommendedName>
</protein>
<dbReference type="AlphaFoldDB" id="A0AA36M1H8"/>
<dbReference type="SUPFAM" id="SSF55797">
    <property type="entry name" value="PR-1-like"/>
    <property type="match status" value="1"/>
</dbReference>
<sequence length="213" mass="25787">MFRDSRIITNFLACKPDKLMKHALWEHNRRRSKLALGNVRTKNWYMWRAAFMMELKENCLLTKRLRAQKKTCRFDDFDRSIFGMRNARMVNASSKLDALERAISKWWNEVKKYPRPESLQIENYLKKHKHFLPMALSYQEYLSCSVDLCDDLKKERKKRRYFVQCFYSEMPERNHSLYEKGPKCSKHCFGNKDECVGGLCRVPYYQYHSNFVY</sequence>